<dbReference type="PANTHER" id="PTHR30137:SF15">
    <property type="entry name" value="BLL6902 PROTEIN"/>
    <property type="match status" value="1"/>
</dbReference>
<dbReference type="PANTHER" id="PTHR30137">
    <property type="entry name" value="LUCIFERASE-LIKE MONOOXYGENASE"/>
    <property type="match status" value="1"/>
</dbReference>
<dbReference type="STRING" id="1789224.BFG52_12650"/>
<dbReference type="InterPro" id="IPR011251">
    <property type="entry name" value="Luciferase-like_dom"/>
</dbReference>
<keyword evidence="2" id="KW-0560">Oxidoreductase</keyword>
<evidence type="ECO:0000313" key="3">
    <source>
        <dbReference type="Proteomes" id="UP000093391"/>
    </source>
</evidence>
<keyword evidence="2" id="KW-0503">Monooxygenase</keyword>
<sequence>MSILNIKHIALLIAGNYLDHDPYTGLNHSLDLFSYAESLGFNGAWIRQRHLESGVSSASTFLAAASQRTSAIELGAAVIQMGYESPFRLAEDLATVDILSRQRLNIGLSAGQPAHLDLIGSAVWGTGWQQQDFSYRRIEQLRHYLQGQYFGEADDLIESPAALQRPRIQPYAAGLSQRLWYGGGSFRSVTWAAEQGFNLLLGNLCSGEGHNDFYQAQSHLLAQYRRALGAQQQTRIAAGRVIVPTDSADQQSLEQYRKFAQSRQQRTLAPVGERGTVYSHDLVGRSEEIVHRLMQDPVLQQVQELRIELPYAFSHAQYQQILFDFSQKIAPYLGWEKCKKSATSTAPTAEQVLTE</sequence>
<feature type="domain" description="Luciferase-like" evidence="1">
    <location>
        <begin position="23"/>
        <end position="270"/>
    </location>
</feature>
<gene>
    <name evidence="2" type="ORF">BFG52_12650</name>
</gene>
<dbReference type="SUPFAM" id="SSF51679">
    <property type="entry name" value="Bacterial luciferase-like"/>
    <property type="match status" value="1"/>
</dbReference>
<dbReference type="OrthoDB" id="7903015at2"/>
<name>A0A1B2M1Q2_9GAMM</name>
<dbReference type="Gene3D" id="3.20.20.30">
    <property type="entry name" value="Luciferase-like domain"/>
    <property type="match status" value="1"/>
</dbReference>
<dbReference type="AlphaFoldDB" id="A0A1B2M1Q2"/>
<organism evidence="2 3">
    <name type="scientific">Acinetobacter larvae</name>
    <dbReference type="NCBI Taxonomy" id="1789224"/>
    <lineage>
        <taxon>Bacteria</taxon>
        <taxon>Pseudomonadati</taxon>
        <taxon>Pseudomonadota</taxon>
        <taxon>Gammaproteobacteria</taxon>
        <taxon>Moraxellales</taxon>
        <taxon>Moraxellaceae</taxon>
        <taxon>Acinetobacter</taxon>
    </lineage>
</organism>
<accession>A0A1B2M1Q2</accession>
<dbReference type="KEGG" id="ala:BFG52_12650"/>
<reference evidence="2 3" key="1">
    <citation type="submission" date="2016-08" db="EMBL/GenBank/DDBJ databases">
        <authorList>
            <person name="Seilhamer J.J."/>
        </authorList>
    </citation>
    <scope>NUCLEOTIDE SEQUENCE [LARGE SCALE GENOMIC DNA]</scope>
    <source>
        <strain evidence="2 3">BRTC-1</strain>
    </source>
</reference>
<evidence type="ECO:0000313" key="2">
    <source>
        <dbReference type="EMBL" id="AOA59118.1"/>
    </source>
</evidence>
<dbReference type="GO" id="GO:0004497">
    <property type="term" value="F:monooxygenase activity"/>
    <property type="evidence" value="ECO:0007669"/>
    <property type="project" value="UniProtKB-KW"/>
</dbReference>
<dbReference type="EMBL" id="CP016895">
    <property type="protein sequence ID" value="AOA59118.1"/>
    <property type="molecule type" value="Genomic_DNA"/>
</dbReference>
<dbReference type="InterPro" id="IPR050766">
    <property type="entry name" value="Bact_Lucif_Oxidored"/>
</dbReference>
<dbReference type="Pfam" id="PF00296">
    <property type="entry name" value="Bac_luciferase"/>
    <property type="match status" value="1"/>
</dbReference>
<keyword evidence="3" id="KW-1185">Reference proteome</keyword>
<dbReference type="GO" id="GO:0005829">
    <property type="term" value="C:cytosol"/>
    <property type="evidence" value="ECO:0007669"/>
    <property type="project" value="TreeGrafter"/>
</dbReference>
<dbReference type="Proteomes" id="UP000093391">
    <property type="component" value="Chromosome"/>
</dbReference>
<protein>
    <submittedName>
        <fullName evidence="2">Monooxygenase</fullName>
    </submittedName>
</protein>
<dbReference type="InterPro" id="IPR036661">
    <property type="entry name" value="Luciferase-like_sf"/>
</dbReference>
<evidence type="ECO:0000259" key="1">
    <source>
        <dbReference type="Pfam" id="PF00296"/>
    </source>
</evidence>
<proteinExistence type="predicted"/>
<dbReference type="RefSeq" id="WP_067556851.1">
    <property type="nucleotide sequence ID" value="NZ_CP016895.1"/>
</dbReference>
<dbReference type="GO" id="GO:0016705">
    <property type="term" value="F:oxidoreductase activity, acting on paired donors, with incorporation or reduction of molecular oxygen"/>
    <property type="evidence" value="ECO:0007669"/>
    <property type="project" value="InterPro"/>
</dbReference>